<gene>
    <name evidence="2" type="ORF">PECUL_23A054176</name>
</gene>
<protein>
    <submittedName>
        <fullName evidence="2">Uncharacterized protein</fullName>
    </submittedName>
</protein>
<organism evidence="2 3">
    <name type="scientific">Pelobates cultripes</name>
    <name type="common">Western spadefoot toad</name>
    <dbReference type="NCBI Taxonomy" id="61616"/>
    <lineage>
        <taxon>Eukaryota</taxon>
        <taxon>Metazoa</taxon>
        <taxon>Chordata</taxon>
        <taxon>Craniata</taxon>
        <taxon>Vertebrata</taxon>
        <taxon>Euteleostomi</taxon>
        <taxon>Amphibia</taxon>
        <taxon>Batrachia</taxon>
        <taxon>Anura</taxon>
        <taxon>Pelobatoidea</taxon>
        <taxon>Pelobatidae</taxon>
        <taxon>Pelobates</taxon>
    </lineage>
</organism>
<reference evidence="2" key="1">
    <citation type="submission" date="2022-03" db="EMBL/GenBank/DDBJ databases">
        <authorList>
            <person name="Alioto T."/>
            <person name="Alioto T."/>
            <person name="Gomez Garrido J."/>
        </authorList>
    </citation>
    <scope>NUCLEOTIDE SEQUENCE</scope>
</reference>
<feature type="region of interest" description="Disordered" evidence="1">
    <location>
        <begin position="1"/>
        <end position="64"/>
    </location>
</feature>
<sequence>MPDTFGSTSSSPRQSSYRQGKRYPSPATNLSQAPIGHPYRPRSSQPATKQAPEPVPADVHKTAS</sequence>
<evidence type="ECO:0000313" key="2">
    <source>
        <dbReference type="EMBL" id="CAH2246224.1"/>
    </source>
</evidence>
<proteinExistence type="predicted"/>
<evidence type="ECO:0000256" key="1">
    <source>
        <dbReference type="SAM" id="MobiDB-lite"/>
    </source>
</evidence>
<feature type="non-terminal residue" evidence="2">
    <location>
        <position position="64"/>
    </location>
</feature>
<name>A0AAD1RAK1_PELCU</name>
<dbReference type="EMBL" id="OW240913">
    <property type="protein sequence ID" value="CAH2246224.1"/>
    <property type="molecule type" value="Genomic_DNA"/>
</dbReference>
<dbReference type="AlphaFoldDB" id="A0AAD1RAK1"/>
<feature type="compositionally biased region" description="Low complexity" evidence="1">
    <location>
        <begin position="7"/>
        <end position="16"/>
    </location>
</feature>
<dbReference type="Proteomes" id="UP001295444">
    <property type="component" value="Chromosome 02"/>
</dbReference>
<accession>A0AAD1RAK1</accession>
<evidence type="ECO:0000313" key="3">
    <source>
        <dbReference type="Proteomes" id="UP001295444"/>
    </source>
</evidence>
<keyword evidence="3" id="KW-1185">Reference proteome</keyword>